<dbReference type="EMBL" id="CZQE01000103">
    <property type="protein sequence ID" value="CUS44037.1"/>
    <property type="molecule type" value="Genomic_DNA"/>
</dbReference>
<evidence type="ECO:0000259" key="2">
    <source>
        <dbReference type="Pfam" id="PF07238"/>
    </source>
</evidence>
<dbReference type="SUPFAM" id="SSF141371">
    <property type="entry name" value="PilZ domain-like"/>
    <property type="match status" value="1"/>
</dbReference>
<accession>A0A160TJK6</accession>
<dbReference type="Gene3D" id="2.40.10.220">
    <property type="entry name" value="predicted glycosyltransferase like domains"/>
    <property type="match status" value="1"/>
</dbReference>
<keyword evidence="1" id="KW-0472">Membrane</keyword>
<dbReference type="AlphaFoldDB" id="A0A160TJK6"/>
<organism evidence="3">
    <name type="scientific">hydrothermal vent metagenome</name>
    <dbReference type="NCBI Taxonomy" id="652676"/>
    <lineage>
        <taxon>unclassified sequences</taxon>
        <taxon>metagenomes</taxon>
        <taxon>ecological metagenomes</taxon>
    </lineage>
</organism>
<evidence type="ECO:0000256" key="1">
    <source>
        <dbReference type="SAM" id="Phobius"/>
    </source>
</evidence>
<name>A0A160TJK6_9ZZZZ</name>
<dbReference type="InterPro" id="IPR009875">
    <property type="entry name" value="PilZ_domain"/>
</dbReference>
<evidence type="ECO:0000313" key="3">
    <source>
        <dbReference type="EMBL" id="CUS44037.1"/>
    </source>
</evidence>
<feature type="domain" description="PilZ" evidence="2">
    <location>
        <begin position="14"/>
        <end position="96"/>
    </location>
</feature>
<feature type="transmembrane region" description="Helical" evidence="1">
    <location>
        <begin position="127"/>
        <end position="145"/>
    </location>
</feature>
<dbReference type="Pfam" id="PF07238">
    <property type="entry name" value="PilZ"/>
    <property type="match status" value="1"/>
</dbReference>
<proteinExistence type="predicted"/>
<dbReference type="GO" id="GO:0035438">
    <property type="term" value="F:cyclic-di-GMP binding"/>
    <property type="evidence" value="ECO:0007669"/>
    <property type="project" value="InterPro"/>
</dbReference>
<protein>
    <recommendedName>
        <fullName evidence="2">PilZ domain-containing protein</fullName>
    </recommendedName>
</protein>
<reference evidence="3" key="1">
    <citation type="submission" date="2015-10" db="EMBL/GenBank/DDBJ databases">
        <authorList>
            <person name="Gilbert D.G."/>
        </authorList>
    </citation>
    <scope>NUCLEOTIDE SEQUENCE</scope>
</reference>
<keyword evidence="1" id="KW-0812">Transmembrane</keyword>
<gene>
    <name evidence="3" type="ORF">MGWOODY_Smn2711</name>
</gene>
<keyword evidence="1" id="KW-1133">Transmembrane helix</keyword>
<sequence>MALIARVYRSDPEERRGAPRYPVLVDATLRASDDGLPLDVLIYDLSMTGFRMETSEALDAEAMIWIGIAGTRVNAAVVARRGPNGYGCEFVTPITFYQLSEALNPAPVVVPLVRPEGTAVRPKWGRVLLASLAIGAFILCVVSLWPV</sequence>